<keyword evidence="2" id="KW-1185">Reference proteome</keyword>
<accession>A0A1E1KJ55</accession>
<dbReference type="Proteomes" id="UP000178912">
    <property type="component" value="Unassembled WGS sequence"/>
</dbReference>
<dbReference type="AlphaFoldDB" id="A0A1E1KJ55"/>
<gene>
    <name evidence="1" type="ORF">RAG0_06924</name>
</gene>
<reference evidence="2" key="1">
    <citation type="submission" date="2016-03" db="EMBL/GenBank/DDBJ databases">
        <authorList>
            <person name="Guldener U."/>
        </authorList>
    </citation>
    <scope>NUCLEOTIDE SEQUENCE [LARGE SCALE GENOMIC DNA]</scope>
    <source>
        <strain evidence="2">04CH-RAC-A.6.1</strain>
    </source>
</reference>
<proteinExistence type="predicted"/>
<organism evidence="1 2">
    <name type="scientific">Rhynchosporium agropyri</name>
    <dbReference type="NCBI Taxonomy" id="914238"/>
    <lineage>
        <taxon>Eukaryota</taxon>
        <taxon>Fungi</taxon>
        <taxon>Dikarya</taxon>
        <taxon>Ascomycota</taxon>
        <taxon>Pezizomycotina</taxon>
        <taxon>Leotiomycetes</taxon>
        <taxon>Helotiales</taxon>
        <taxon>Ploettnerulaceae</taxon>
        <taxon>Rhynchosporium</taxon>
    </lineage>
</organism>
<evidence type="ECO:0000313" key="2">
    <source>
        <dbReference type="Proteomes" id="UP000178912"/>
    </source>
</evidence>
<sequence length="163" mass="18435">MALYPFNRICLIRYTSETPDADVASAVKSTNTNRMPVHKTNKCIGFVISIFSYSIRVTIRVPGLDRVRLISPILLRNCTEGGRRNSAGRDPPPAPLRTLLPGVYFYLHTELRHYWSQDFSFADGSPRSRSEKGLESIFWILACTCELTLLSRNYTSSSRLSIS</sequence>
<protein>
    <submittedName>
        <fullName evidence="1">Uncharacterized protein</fullName>
    </submittedName>
</protein>
<dbReference type="EMBL" id="FJUX01000034">
    <property type="protein sequence ID" value="CZS98032.1"/>
    <property type="molecule type" value="Genomic_DNA"/>
</dbReference>
<evidence type="ECO:0000313" key="1">
    <source>
        <dbReference type="EMBL" id="CZS98032.1"/>
    </source>
</evidence>
<name>A0A1E1KJ55_9HELO</name>